<dbReference type="InterPro" id="IPR036960">
    <property type="entry name" value="T-box_sf"/>
</dbReference>
<dbReference type="KEGG" id="aplc:110975355"/>
<dbReference type="SUPFAM" id="SSF49417">
    <property type="entry name" value="p53-like transcription factors"/>
    <property type="match status" value="1"/>
</dbReference>
<feature type="compositionally biased region" description="Polar residues" evidence="7">
    <location>
        <begin position="679"/>
        <end position="689"/>
    </location>
</feature>
<dbReference type="PANTHER" id="PTHR11267">
    <property type="entry name" value="T-BOX PROTEIN-RELATED"/>
    <property type="match status" value="1"/>
</dbReference>
<evidence type="ECO:0000256" key="1">
    <source>
        <dbReference type="ARBA" id="ARBA00004123"/>
    </source>
</evidence>
<feature type="region of interest" description="Disordered" evidence="7">
    <location>
        <begin position="149"/>
        <end position="185"/>
    </location>
</feature>
<evidence type="ECO:0000256" key="4">
    <source>
        <dbReference type="ARBA" id="ARBA00023163"/>
    </source>
</evidence>
<dbReference type="PROSITE" id="PS50252">
    <property type="entry name" value="TBOX_3"/>
    <property type="match status" value="1"/>
</dbReference>
<feature type="compositionally biased region" description="Low complexity" evidence="7">
    <location>
        <begin position="648"/>
        <end position="672"/>
    </location>
</feature>
<feature type="compositionally biased region" description="Polar residues" evidence="7">
    <location>
        <begin position="625"/>
        <end position="635"/>
    </location>
</feature>
<gene>
    <name evidence="10" type="primary">LOC110975355</name>
</gene>
<dbReference type="InterPro" id="IPR001699">
    <property type="entry name" value="TF_T-box"/>
</dbReference>
<feature type="compositionally biased region" description="Polar residues" evidence="7">
    <location>
        <begin position="247"/>
        <end position="270"/>
    </location>
</feature>
<evidence type="ECO:0000256" key="6">
    <source>
        <dbReference type="PROSITE-ProRule" id="PRU00201"/>
    </source>
</evidence>
<dbReference type="GeneID" id="110975355"/>
<dbReference type="GO" id="GO:0000978">
    <property type="term" value="F:RNA polymerase II cis-regulatory region sequence-specific DNA binding"/>
    <property type="evidence" value="ECO:0007669"/>
    <property type="project" value="InterPro"/>
</dbReference>
<dbReference type="InterPro" id="IPR018186">
    <property type="entry name" value="TF_T-box_CS"/>
</dbReference>
<feature type="compositionally biased region" description="Polar residues" evidence="7">
    <location>
        <begin position="481"/>
        <end position="502"/>
    </location>
</feature>
<dbReference type="InterPro" id="IPR046360">
    <property type="entry name" value="T-box_DNA-bd"/>
</dbReference>
<dbReference type="GO" id="GO:0005634">
    <property type="term" value="C:nucleus"/>
    <property type="evidence" value="ECO:0007669"/>
    <property type="project" value="UniProtKB-SubCell"/>
</dbReference>
<keyword evidence="3 6" id="KW-0238">DNA-binding</keyword>
<dbReference type="OMA" id="HEHRTEM"/>
<evidence type="ECO:0000256" key="3">
    <source>
        <dbReference type="ARBA" id="ARBA00023125"/>
    </source>
</evidence>
<proteinExistence type="predicted"/>
<feature type="compositionally biased region" description="Low complexity" evidence="7">
    <location>
        <begin position="530"/>
        <end position="541"/>
    </location>
</feature>
<evidence type="ECO:0000256" key="7">
    <source>
        <dbReference type="SAM" id="MobiDB-lite"/>
    </source>
</evidence>
<reference evidence="10" key="1">
    <citation type="submission" date="2025-08" db="UniProtKB">
        <authorList>
            <consortium name="RefSeq"/>
        </authorList>
    </citation>
    <scope>IDENTIFICATION</scope>
</reference>
<dbReference type="CDD" id="cd20194">
    <property type="entry name" value="T-box_TBR1_2_21-like"/>
    <property type="match status" value="1"/>
</dbReference>
<evidence type="ECO:0000313" key="9">
    <source>
        <dbReference type="Proteomes" id="UP000694845"/>
    </source>
</evidence>
<protein>
    <submittedName>
        <fullName evidence="10">T-box protein 1-like</fullName>
    </submittedName>
</protein>
<dbReference type="GO" id="GO:0045893">
    <property type="term" value="P:positive regulation of DNA-templated transcription"/>
    <property type="evidence" value="ECO:0007669"/>
    <property type="project" value="InterPro"/>
</dbReference>
<sequence>MLRGEFGSKLPPVGQGERYTVSHHGWTKDTEQGNTNHCLAPTRPNGGGINIQSPSSQAGMQSGKYGQMLDDGTSRETEGQDTRNQHPLTVNTECCTPRDAEEHITAPHQQANLSRYAFDNHFHPSPELANFSTPPVPNYHPYHHQYPLHSPLHHFQQPRGGSIYQPDSLNLSEYPEAAPSNPSNPGSHCFLPAGCSSPKVPSSNCSSPVEFEDLSLNSKTRPAAGPRGLELAGVPSFPIPGAEQCLQEPSPQSERLSPEQQVPTVGSSPPSGFTKASVFLCNSELWRKFHEHRTEMIITKQGRRMFPQLVFRLSGLNPTTHYNVFVDMVLADQNAWKFQCGKWVATGKSDGVPRATGIYKHPDSPNTGEHWMRQDIAFSKLKLTNNRGKDSGYLVINSMHMYQPRIHVLDLTGARVLQTHSFPETQFIGVTAYQNTDITQLKIDHNPFAKGFRDNYDSFATRERLSYVASLQEQRNRMKPGSTSSATVPSDTSGLSRSQNPVQFADSRHERRPLPVSLLRGSELSQLTDSPPYGSSPSGHGVCSEMATSSTAHSSPESIIEQEGPLPILENPNSSTQLESVFNTPPNQSPHGGGEGSEKHPPAQKLAEGNGCGIMDSGQLPWLNTPPSVSSSDASNPDLPATKRLRISPASSGSSSATSGSSVLTSGSSASTCPPPLTSGPSVSFQHGMDSSISTEGALQCSDRSLAMGQLRYYGVGENFAYQNNSPMNYSYMGQPRAGLNLPTTTPYYFQQNN</sequence>
<keyword evidence="9" id="KW-1185">Reference proteome</keyword>
<evidence type="ECO:0000256" key="5">
    <source>
        <dbReference type="ARBA" id="ARBA00023242"/>
    </source>
</evidence>
<dbReference type="GO" id="GO:0000981">
    <property type="term" value="F:DNA-binding transcription factor activity, RNA polymerase II-specific"/>
    <property type="evidence" value="ECO:0007669"/>
    <property type="project" value="TreeGrafter"/>
</dbReference>
<dbReference type="AlphaFoldDB" id="A0A8B7XU90"/>
<dbReference type="InterPro" id="IPR008967">
    <property type="entry name" value="p53-like_TF_DNA-bd_sf"/>
</dbReference>
<keyword evidence="2" id="KW-0805">Transcription regulation</keyword>
<dbReference type="Proteomes" id="UP000694845">
    <property type="component" value="Unplaced"/>
</dbReference>
<feature type="region of interest" description="Disordered" evidence="7">
    <location>
        <begin position="1"/>
        <end position="20"/>
    </location>
</feature>
<accession>A0A8B7XU90</accession>
<dbReference type="PRINTS" id="PR00937">
    <property type="entry name" value="TBOX"/>
</dbReference>
<feature type="domain" description="T-box" evidence="8">
    <location>
        <begin position="280"/>
        <end position="454"/>
    </location>
</feature>
<evidence type="ECO:0000259" key="8">
    <source>
        <dbReference type="PROSITE" id="PS50252"/>
    </source>
</evidence>
<feature type="region of interest" description="Disordered" evidence="7">
    <location>
        <begin position="240"/>
        <end position="270"/>
    </location>
</feature>
<feature type="region of interest" description="Disordered" evidence="7">
    <location>
        <begin position="472"/>
        <end position="689"/>
    </location>
</feature>
<dbReference type="Pfam" id="PF00907">
    <property type="entry name" value="T-box"/>
    <property type="match status" value="1"/>
</dbReference>
<dbReference type="GO" id="GO:0000785">
    <property type="term" value="C:chromatin"/>
    <property type="evidence" value="ECO:0007669"/>
    <property type="project" value="TreeGrafter"/>
</dbReference>
<evidence type="ECO:0000313" key="10">
    <source>
        <dbReference type="RefSeq" id="XP_022083481.1"/>
    </source>
</evidence>
<name>A0A8B7XU90_ACAPL</name>
<dbReference type="RefSeq" id="XP_022083481.1">
    <property type="nucleotide sequence ID" value="XM_022227789.1"/>
</dbReference>
<keyword evidence="4" id="KW-0804">Transcription</keyword>
<keyword evidence="5 6" id="KW-0539">Nucleus</keyword>
<dbReference type="SMART" id="SM00425">
    <property type="entry name" value="TBOX"/>
    <property type="match status" value="1"/>
</dbReference>
<dbReference type="PANTHER" id="PTHR11267:SF201">
    <property type="entry name" value="T-BOX DOMAIN-CONTAINING PROTEIN"/>
    <property type="match status" value="1"/>
</dbReference>
<dbReference type="OrthoDB" id="7442607at2759"/>
<feature type="compositionally biased region" description="Polar residues" evidence="7">
    <location>
        <begin position="571"/>
        <end position="590"/>
    </location>
</feature>
<evidence type="ECO:0000256" key="2">
    <source>
        <dbReference type="ARBA" id="ARBA00023015"/>
    </source>
</evidence>
<dbReference type="PROSITE" id="PS01283">
    <property type="entry name" value="TBOX_1"/>
    <property type="match status" value="1"/>
</dbReference>
<comment type="subcellular location">
    <subcellularLocation>
        <location evidence="1 6">Nucleus</location>
    </subcellularLocation>
</comment>
<feature type="region of interest" description="Disordered" evidence="7">
    <location>
        <begin position="68"/>
        <end position="90"/>
    </location>
</feature>
<organism evidence="9 10">
    <name type="scientific">Acanthaster planci</name>
    <name type="common">Crown-of-thorns starfish</name>
    <dbReference type="NCBI Taxonomy" id="133434"/>
    <lineage>
        <taxon>Eukaryota</taxon>
        <taxon>Metazoa</taxon>
        <taxon>Echinodermata</taxon>
        <taxon>Eleutherozoa</taxon>
        <taxon>Asterozoa</taxon>
        <taxon>Asteroidea</taxon>
        <taxon>Valvatacea</taxon>
        <taxon>Valvatida</taxon>
        <taxon>Acanthasteridae</taxon>
        <taxon>Acanthaster</taxon>
    </lineage>
</organism>
<dbReference type="GO" id="GO:0001708">
    <property type="term" value="P:cell fate specification"/>
    <property type="evidence" value="ECO:0007669"/>
    <property type="project" value="TreeGrafter"/>
</dbReference>
<feature type="compositionally biased region" description="Polar residues" evidence="7">
    <location>
        <begin position="546"/>
        <end position="557"/>
    </location>
</feature>
<dbReference type="Gene3D" id="2.60.40.820">
    <property type="entry name" value="Transcription factor, T-box"/>
    <property type="match status" value="1"/>
</dbReference>
<comment type="caution">
    <text evidence="6">Lacks conserved residue(s) required for the propagation of feature annotation.</text>
</comment>
<feature type="compositionally biased region" description="Basic and acidic residues" evidence="7">
    <location>
        <begin position="72"/>
        <end position="84"/>
    </location>
</feature>